<keyword evidence="4" id="KW-1185">Reference proteome</keyword>
<organism evidence="3 4">
    <name type="scientific">Prorocentrum cordatum</name>
    <dbReference type="NCBI Taxonomy" id="2364126"/>
    <lineage>
        <taxon>Eukaryota</taxon>
        <taxon>Sar</taxon>
        <taxon>Alveolata</taxon>
        <taxon>Dinophyceae</taxon>
        <taxon>Prorocentrales</taxon>
        <taxon>Prorocentraceae</taxon>
        <taxon>Prorocentrum</taxon>
    </lineage>
</organism>
<evidence type="ECO:0000313" key="4">
    <source>
        <dbReference type="Proteomes" id="UP001189429"/>
    </source>
</evidence>
<reference evidence="3" key="1">
    <citation type="submission" date="2023-10" db="EMBL/GenBank/DDBJ databases">
        <authorList>
            <person name="Chen Y."/>
            <person name="Shah S."/>
            <person name="Dougan E. K."/>
            <person name="Thang M."/>
            <person name="Chan C."/>
        </authorList>
    </citation>
    <scope>NUCLEOTIDE SEQUENCE [LARGE SCALE GENOMIC DNA]</scope>
</reference>
<gene>
    <name evidence="3" type="ORF">PCOR1329_LOCUS31584</name>
</gene>
<evidence type="ECO:0000256" key="2">
    <source>
        <dbReference type="SAM" id="SignalP"/>
    </source>
</evidence>
<keyword evidence="2" id="KW-0732">Signal</keyword>
<protein>
    <submittedName>
        <fullName evidence="3">Uncharacterized protein</fullName>
    </submittedName>
</protein>
<feature type="chain" id="PRO_5045281005" evidence="2">
    <location>
        <begin position="28"/>
        <end position="221"/>
    </location>
</feature>
<sequence>MMGRAARLLTLMRPVALIPSAFLVAAGADTRSVVFVKRDATTLLSELNDRADPSSTAFLKWMTKDEVAAVLRPNPAHLEHVILEATRHGASSVSVVGGDKVEVFFPAEASSAAYHESMTRAAHAVDFVVSSGVSVSSGASAAAAFSLSTAPRGSRSHRRKVNSTTAAAAFRMQLQRSPGVPGEHRWRDRQLHPQGVRPGRLWPWRWRRRPGVRGEPGVRAP</sequence>
<name>A0ABN9SQ75_9DINO</name>
<proteinExistence type="predicted"/>
<comment type="caution">
    <text evidence="3">The sequence shown here is derived from an EMBL/GenBank/DDBJ whole genome shotgun (WGS) entry which is preliminary data.</text>
</comment>
<dbReference type="Proteomes" id="UP001189429">
    <property type="component" value="Unassembled WGS sequence"/>
</dbReference>
<dbReference type="EMBL" id="CAUYUJ010012503">
    <property type="protein sequence ID" value="CAK0834069.1"/>
    <property type="molecule type" value="Genomic_DNA"/>
</dbReference>
<evidence type="ECO:0000256" key="1">
    <source>
        <dbReference type="SAM" id="MobiDB-lite"/>
    </source>
</evidence>
<accession>A0ABN9SQ75</accession>
<feature type="compositionally biased region" description="Basic and acidic residues" evidence="1">
    <location>
        <begin position="182"/>
        <end position="191"/>
    </location>
</feature>
<feature type="signal peptide" evidence="2">
    <location>
        <begin position="1"/>
        <end position="27"/>
    </location>
</feature>
<feature type="region of interest" description="Disordered" evidence="1">
    <location>
        <begin position="175"/>
        <end position="198"/>
    </location>
</feature>
<evidence type="ECO:0000313" key="3">
    <source>
        <dbReference type="EMBL" id="CAK0834069.1"/>
    </source>
</evidence>